<proteinExistence type="predicted"/>
<gene>
    <name evidence="1" type="ordered locus">Kfla_3072</name>
</gene>
<sequence>MLQIRLPTLKASPTDQLRGSVRRMFPEQIDQQPAEYVRTLGTVFARFGADTQDSGNISYGVDAAGTRYFVKTAGDPRNAEPSLDFPARGELLRTAARLATSVEHPLLPTFHGLIESPGGPLLVYAWRDGEHLGTSRESRDDPTTAYQRFRALPAEEISAALDQLFDLHAELTDAGWVEGDFYDGALLYDFAERQLTVVDLDSYVHGPYRNTMGRMFGASRLMAPEEFSLGAPIDDRTTAFVLARTALIFLADGTLDRSTFRSTTPQYAVLQEATTTRFPSYRAFHTAWLTACAHQPGPPVERHHDDGA</sequence>
<evidence type="ECO:0000313" key="2">
    <source>
        <dbReference type="Proteomes" id="UP000007967"/>
    </source>
</evidence>
<organism evidence="1 2">
    <name type="scientific">Kribbella flavida (strain DSM 17836 / JCM 10339 / NBRC 14399)</name>
    <dbReference type="NCBI Taxonomy" id="479435"/>
    <lineage>
        <taxon>Bacteria</taxon>
        <taxon>Bacillati</taxon>
        <taxon>Actinomycetota</taxon>
        <taxon>Actinomycetes</taxon>
        <taxon>Propionibacteriales</taxon>
        <taxon>Kribbellaceae</taxon>
        <taxon>Kribbella</taxon>
    </lineage>
</organism>
<dbReference type="HOGENOM" id="CLU_972018_0_0_11"/>
<reference evidence="1 2" key="2">
    <citation type="journal article" date="2010" name="Stand. Genomic Sci.">
        <title>Complete genome sequence of Kribbella flavida type strain (IFO 14399).</title>
        <authorList>
            <person name="Pukall R."/>
            <person name="Lapidus A."/>
            <person name="Glavina Del Rio T."/>
            <person name="Copeland A."/>
            <person name="Tice H."/>
            <person name="Cheng J.-F."/>
            <person name="Lucas S."/>
            <person name="Chen F."/>
            <person name="Nolan M."/>
            <person name="LaButti K."/>
            <person name="Pati A."/>
            <person name="Ivanova N."/>
            <person name="Mavrommatis K."/>
            <person name="Mikhailova N."/>
            <person name="Pitluck S."/>
            <person name="Bruce D."/>
            <person name="Goodwin L."/>
            <person name="Land M."/>
            <person name="Hauser L."/>
            <person name="Chang Y.-J."/>
            <person name="Jeffries C.D."/>
            <person name="Chen A."/>
            <person name="Palaniappan K."/>
            <person name="Chain P."/>
            <person name="Rohde M."/>
            <person name="Goeker M."/>
            <person name="Bristow J."/>
            <person name="Eisen J.A."/>
            <person name="Markowitz V."/>
            <person name="Hugenholtz P."/>
            <person name="Kyrpides N.C."/>
            <person name="Klenk H.-P."/>
            <person name="Brettin T."/>
        </authorList>
    </citation>
    <scope>NUCLEOTIDE SEQUENCE [LARGE SCALE GENOMIC DNA]</scope>
    <source>
        <strain evidence="2">DSM 17836 / JCM 10339 / NBRC 14399</strain>
    </source>
</reference>
<keyword evidence="2" id="KW-1185">Reference proteome</keyword>
<name>D2Q311_KRIFD</name>
<reference evidence="2" key="1">
    <citation type="submission" date="2009-09" db="EMBL/GenBank/DDBJ databases">
        <title>The complete genome of Kribbella flavida DSM 17836.</title>
        <authorList>
            <consortium name="US DOE Joint Genome Institute (JGI-PGF)"/>
            <person name="Lucas S."/>
            <person name="Copeland A."/>
            <person name="Lapidus A."/>
            <person name="Glavina del Rio T."/>
            <person name="Dalin E."/>
            <person name="Tice H."/>
            <person name="Bruce D."/>
            <person name="Goodwin L."/>
            <person name="Pitluck S."/>
            <person name="Kyrpides N."/>
            <person name="Mavromatis K."/>
            <person name="Ivanova N."/>
            <person name="Saunders E."/>
            <person name="Brettin T."/>
            <person name="Detter J.C."/>
            <person name="Han C."/>
            <person name="Larimer F."/>
            <person name="Land M."/>
            <person name="Hauser L."/>
            <person name="Markowitz V."/>
            <person name="Cheng J.-F."/>
            <person name="Hugenholtz P."/>
            <person name="Woyke T."/>
            <person name="Wu D."/>
            <person name="Pukall R."/>
            <person name="Klenk H.-P."/>
            <person name="Eisen J.A."/>
        </authorList>
    </citation>
    <scope>NUCLEOTIDE SEQUENCE [LARGE SCALE GENOMIC DNA]</scope>
    <source>
        <strain evidence="2">DSM 17836 / JCM 10339 / NBRC 14399</strain>
    </source>
</reference>
<dbReference type="AlphaFoldDB" id="D2Q311"/>
<dbReference type="Proteomes" id="UP000007967">
    <property type="component" value="Chromosome"/>
</dbReference>
<accession>D2Q311</accession>
<evidence type="ECO:0000313" key="1">
    <source>
        <dbReference type="EMBL" id="ADB32136.1"/>
    </source>
</evidence>
<protein>
    <recommendedName>
        <fullName evidence="3">Serine/threonine protein kinase</fullName>
    </recommendedName>
</protein>
<dbReference type="KEGG" id="kfl:Kfla_3072"/>
<dbReference type="InterPro" id="IPR011009">
    <property type="entry name" value="Kinase-like_dom_sf"/>
</dbReference>
<dbReference type="EMBL" id="CP001736">
    <property type="protein sequence ID" value="ADB32136.1"/>
    <property type="molecule type" value="Genomic_DNA"/>
</dbReference>
<dbReference type="SUPFAM" id="SSF56112">
    <property type="entry name" value="Protein kinase-like (PK-like)"/>
    <property type="match status" value="1"/>
</dbReference>
<dbReference type="eggNOG" id="COG0515">
    <property type="taxonomic scope" value="Bacteria"/>
</dbReference>
<evidence type="ECO:0008006" key="3">
    <source>
        <dbReference type="Google" id="ProtNLM"/>
    </source>
</evidence>